<feature type="compositionally biased region" description="Polar residues" evidence="1">
    <location>
        <begin position="1"/>
        <end position="13"/>
    </location>
</feature>
<organism evidence="2">
    <name type="scientific">Sinorhizobium medicae</name>
    <dbReference type="NCBI Taxonomy" id="110321"/>
    <lineage>
        <taxon>Bacteria</taxon>
        <taxon>Pseudomonadati</taxon>
        <taxon>Pseudomonadota</taxon>
        <taxon>Alphaproteobacteria</taxon>
        <taxon>Hyphomicrobiales</taxon>
        <taxon>Rhizobiaceae</taxon>
        <taxon>Sinorhizobium/Ensifer group</taxon>
        <taxon>Sinorhizobium</taxon>
    </lineage>
</organism>
<dbReference type="RefSeq" id="WP_018013259.1">
    <property type="nucleotide sequence ID" value="NZ_CABFNB010000111.1"/>
</dbReference>
<proteinExistence type="predicted"/>
<gene>
    <name evidence="2" type="ORF">GHJ91_15030</name>
</gene>
<name>A0A6G1WL32_9HYPH</name>
<protein>
    <submittedName>
        <fullName evidence="2">Uncharacterized protein</fullName>
    </submittedName>
</protein>
<feature type="region of interest" description="Disordered" evidence="1">
    <location>
        <begin position="1"/>
        <end position="21"/>
    </location>
</feature>
<evidence type="ECO:0000313" key="2">
    <source>
        <dbReference type="EMBL" id="MQW70431.1"/>
    </source>
</evidence>
<sequence>MKRNSDSTASRTPTDAKSRREVAVHFQQIEESPARPGQETMFAEFER</sequence>
<evidence type="ECO:0000256" key="1">
    <source>
        <dbReference type="SAM" id="MobiDB-lite"/>
    </source>
</evidence>
<dbReference type="EMBL" id="WISB01000098">
    <property type="protein sequence ID" value="MQW70431.1"/>
    <property type="molecule type" value="Genomic_DNA"/>
</dbReference>
<comment type="caution">
    <text evidence="2">The sequence shown here is derived from an EMBL/GenBank/DDBJ whole genome shotgun (WGS) entry which is preliminary data.</text>
</comment>
<accession>A0A6G1WL32</accession>
<reference evidence="2" key="1">
    <citation type="journal article" date="2013" name="Genome Biol.">
        <title>Comparative genomics of the core and accessory genomes of 48 Sinorhizobium strains comprising five genospecies.</title>
        <authorList>
            <person name="Sugawara M."/>
            <person name="Epstein B."/>
            <person name="Badgley B.D."/>
            <person name="Unno T."/>
            <person name="Xu L."/>
            <person name="Reese J."/>
            <person name="Gyaneshwar P."/>
            <person name="Denny R."/>
            <person name="Mudge J."/>
            <person name="Bharti A.K."/>
            <person name="Farmer A.D."/>
            <person name="May G.D."/>
            <person name="Woodward J.E."/>
            <person name="Medigue C."/>
            <person name="Vallenet D."/>
            <person name="Lajus A."/>
            <person name="Rouy Z."/>
            <person name="Martinez-Vaz B."/>
            <person name="Tiffin P."/>
            <person name="Young N.D."/>
            <person name="Sadowsky M.J."/>
        </authorList>
    </citation>
    <scope>NUCLEOTIDE SEQUENCE</scope>
    <source>
        <strain evidence="2">M1</strain>
    </source>
</reference>
<dbReference type="AlphaFoldDB" id="A0A6G1WL32"/>